<feature type="region of interest" description="Disordered" evidence="1">
    <location>
        <begin position="244"/>
        <end position="297"/>
    </location>
</feature>
<feature type="region of interest" description="Disordered" evidence="1">
    <location>
        <begin position="862"/>
        <end position="1091"/>
    </location>
</feature>
<dbReference type="SMART" id="SM00976">
    <property type="entry name" value="Telo_bind"/>
    <property type="match status" value="1"/>
</dbReference>
<proteinExistence type="predicted"/>
<feature type="region of interest" description="Disordered" evidence="1">
    <location>
        <begin position="1126"/>
        <end position="1346"/>
    </location>
</feature>
<dbReference type="GO" id="GO:0003677">
    <property type="term" value="F:DNA binding"/>
    <property type="evidence" value="ECO:0007669"/>
    <property type="project" value="InterPro"/>
</dbReference>
<evidence type="ECO:0000313" key="2">
    <source>
        <dbReference type="EnsemblFungi" id="FOXG_01612P0"/>
    </source>
</evidence>
<dbReference type="STRING" id="426428.A0A0D2XCI9"/>
<feature type="region of interest" description="Disordered" evidence="1">
    <location>
        <begin position="471"/>
        <end position="803"/>
    </location>
</feature>
<feature type="compositionally biased region" description="Acidic residues" evidence="1">
    <location>
        <begin position="258"/>
        <end position="268"/>
    </location>
</feature>
<dbReference type="GO" id="GO:0000781">
    <property type="term" value="C:chromosome, telomeric region"/>
    <property type="evidence" value="ECO:0007669"/>
    <property type="project" value="InterPro"/>
</dbReference>
<dbReference type="SUPFAM" id="SSF50249">
    <property type="entry name" value="Nucleic acid-binding proteins"/>
    <property type="match status" value="1"/>
</dbReference>
<dbReference type="EnsemblFungi" id="FOXG_01612T0">
    <property type="protein sequence ID" value="FOXG_01612P0"/>
    <property type="gene ID" value="FOXG_01612"/>
</dbReference>
<feature type="compositionally biased region" description="Basic and acidic residues" evidence="1">
    <location>
        <begin position="1001"/>
        <end position="1016"/>
    </location>
</feature>
<feature type="compositionally biased region" description="Polar residues" evidence="1">
    <location>
        <begin position="522"/>
        <end position="539"/>
    </location>
</feature>
<feature type="compositionally biased region" description="Basic and acidic residues" evidence="1">
    <location>
        <begin position="1311"/>
        <end position="1336"/>
    </location>
</feature>
<feature type="compositionally biased region" description="Polar residues" evidence="1">
    <location>
        <begin position="951"/>
        <end position="962"/>
    </location>
</feature>
<feature type="compositionally biased region" description="Polar residues" evidence="1">
    <location>
        <begin position="1337"/>
        <end position="1346"/>
    </location>
</feature>
<protein>
    <submittedName>
        <fullName evidence="2">Uncharacterized protein</fullName>
    </submittedName>
</protein>
<dbReference type="Pfam" id="PF02765">
    <property type="entry name" value="POT1"/>
    <property type="match status" value="1"/>
</dbReference>
<feature type="compositionally biased region" description="Acidic residues" evidence="1">
    <location>
        <begin position="600"/>
        <end position="624"/>
    </location>
</feature>
<sequence>MNNSQPTTSLLDHGEPISIAQLNPDIPSQDARVIIGTVTITWPFSILNKSIAFLLAERDFRLRRENGQVRIRFHGAAARAIADASLGAGDEVRVSLQGVKWEKNETQTQVAGSTLAWQLEFSNRLVLGIRRPGEERDTLLTIDAPDAETEVVTTNGQIDNTDQVDTLASVPERPATPTPLSPEVTLPLKRTASSTLDPLEFASPAFLKRARVSYGALFEGDIDMLDDEVGKTKSKKRTRFSLPAKSWRYSSRSPSPEPENDHEEEDKEESYMSSVSQRHGETEDTTTNTPPRPAMVDQGSQTVYVDFTPMASVQVLAEARPAFGLTQTTPTPFTRTRPFERDDSLVNQSFPLTEDSTTPQGIPQGSDEYLLGHTPSNMNTDMTFSFPPQTVLFPQATGYFSEENARNIVTNSPSLVPREVDYPSKFLETENPPQNAVEALAGLAGHEPQSSLPPQTPFGAEPAFHSTFAATSQPPETAWAVGLSPGPRSVVASSDAENPVEILSSSPFREQGSRGSSRDRQLSPSRENTDMNTTANVSPEPTLEEPASEAEYYRDGGDEPGDDYDLRKYSRTHDDDDDIETSEEEPDLNTNDPDTQTMNLDEDDADGDEDVVNQEEYLDDEYPDTYEQRSDIEAEKYEGSEGDAEGEYDSDEYYYYDEDGTEEEADTRPSATLASKEPIIIDLLSDSEDEEAPEPEPEPETTMDAEVKNKDGKSALGAEEAKTAPMSKIQGDSEVPKADEIMAEEENQRLSRFDTDEEPLSSLSKGEGEREGEEIETQRVDSGQMGPMNEGQVPTSHIEGSTKNEAEVAEATICANKVRGDSEIIDKAKSPVSSTAPREFPIAEELQCHGYEAGKKSNPMETEACDIDMGNAPPLQGEAKAHEKKDIASAQSAETKPLDETAVGPEVTVEAMDIDEPPRRPTPTTEILEVNVDTSEQVYAATTEAPYEALTHSQEPSQQPQETLCDDARSSNFRKTVPLSGEGQSVTFEIQENIESQASQDLEHPETHENISDHLSEVATKPASQMVNALYQAERDEVEKASDGAQPENGGQISPPPTQNPEVQTPPEDSIKFSHDSSVEHLPTPGGTQQVIEVETVDTLSVVTHAHQMTEEEDEGPEDQIMAEILQQSPMRSETHLPTDPALSTVLSQTRSPDHTGPADRSLIGSPQDAEAASEIIVAKSLRPRRHRPTESSGGNGHDDPSLAFITATPTPTLKTTDRGSKPSSPATSSSKTRSKTHHDDPSIQLAGGSVQADTKNKGKRKATDDESIHSVDNNSPGSQRVLRPRNDHGDPSILLAKGSSPSTRQTRSQKTPDPKRETPRRETRSVSRSFHRQDESPNLSFASLKSPSIAGSTATVPEEEDVKTLKIQLVKSLRTNLPDFLSLKMLSRNSIDKMTDILAVITQSPPPPHRPKHGPRDFMLTLCLTDPSTAPTQVRVAHIFRPHLTSLPDVESGDVILLRRVKVVSMKGRGFGVRSEDGSSWAVSKYNEREILTQVKGPPIEITPEEIEYAKGLRHWWSLQDDNAMGKIETASRKVTEAGKENAK</sequence>
<feature type="compositionally biased region" description="Polar residues" evidence="1">
    <location>
        <begin position="588"/>
        <end position="599"/>
    </location>
</feature>
<name>A0A0D2XCI9_FUSOF</name>
<feature type="compositionally biased region" description="Basic and acidic residues" evidence="1">
    <location>
        <begin position="626"/>
        <end position="639"/>
    </location>
</feature>
<feature type="compositionally biased region" description="Acidic residues" evidence="1">
    <location>
        <begin position="640"/>
        <end position="665"/>
    </location>
</feature>
<feature type="compositionally biased region" description="Polar residues" evidence="1">
    <location>
        <begin position="1300"/>
        <end position="1310"/>
    </location>
</feature>
<feature type="compositionally biased region" description="Polar residues" evidence="1">
    <location>
        <begin position="982"/>
        <end position="1000"/>
    </location>
</feature>
<feature type="compositionally biased region" description="Basic and acidic residues" evidence="1">
    <location>
        <begin position="1033"/>
        <end position="1042"/>
    </location>
</feature>
<dbReference type="InterPro" id="IPR011564">
    <property type="entry name" value="Telomer_end-bd_POT1/Cdc13"/>
</dbReference>
<evidence type="ECO:0000256" key="1">
    <source>
        <dbReference type="SAM" id="MobiDB-lite"/>
    </source>
</evidence>
<dbReference type="Gene3D" id="2.40.50.140">
    <property type="entry name" value="Nucleic acid-binding proteins"/>
    <property type="match status" value="1"/>
</dbReference>
<feature type="compositionally biased region" description="Acidic residues" evidence="1">
    <location>
        <begin position="685"/>
        <end position="703"/>
    </location>
</feature>
<dbReference type="Proteomes" id="UP000002489">
    <property type="component" value="Unassembled WGS sequence"/>
</dbReference>
<reference evidence="3" key="1">
    <citation type="journal article" date="2012" name="Mol. Plant Microbe Interact.">
        <title>A highly conserved effector in Fusarium oxysporum is required for full virulence on Arabidopsis.</title>
        <authorList>
            <person name="Thatcher L.F."/>
            <person name="Gardiner D.M."/>
            <person name="Kazan K."/>
            <person name="Manners J."/>
        </authorList>
    </citation>
    <scope>NUCLEOTIDE SEQUENCE [LARGE SCALE GENOMIC DNA]</scope>
    <source>
        <strain evidence="3">Fo5176</strain>
    </source>
</reference>
<accession>A0A0D2XCI9</accession>
<feature type="compositionally biased region" description="Basic and acidic residues" evidence="1">
    <location>
        <begin position="564"/>
        <end position="574"/>
    </location>
</feature>
<feature type="compositionally biased region" description="Acidic residues" evidence="1">
    <location>
        <begin position="575"/>
        <end position="587"/>
    </location>
</feature>
<dbReference type="GO" id="GO:0000723">
    <property type="term" value="P:telomere maintenance"/>
    <property type="evidence" value="ECO:0007669"/>
    <property type="project" value="InterPro"/>
</dbReference>
<dbReference type="CDD" id="cd04497">
    <property type="entry name" value="hPOT1_OB1_like"/>
    <property type="match status" value="1"/>
</dbReference>
<feature type="compositionally biased region" description="Basic and acidic residues" evidence="1">
    <location>
        <begin position="734"/>
        <end position="754"/>
    </location>
</feature>
<gene>
    <name evidence="2" type="primary">28943855</name>
</gene>
<dbReference type="VEuPathDB" id="FungiDB:FOXG_01612"/>
<feature type="compositionally biased region" description="Basic and acidic residues" evidence="1">
    <location>
        <begin position="1069"/>
        <end position="1079"/>
    </location>
</feature>
<evidence type="ECO:0000313" key="3">
    <source>
        <dbReference type="Proteomes" id="UP000002489"/>
    </source>
</evidence>
<organism evidence="2 3">
    <name type="scientific">Fusarium oxysporum (strain Fo5176)</name>
    <name type="common">Fusarium vascular wilt</name>
    <dbReference type="NCBI Taxonomy" id="660025"/>
    <lineage>
        <taxon>Eukaryota</taxon>
        <taxon>Fungi</taxon>
        <taxon>Dikarya</taxon>
        <taxon>Ascomycota</taxon>
        <taxon>Pezizomycotina</taxon>
        <taxon>Sordariomycetes</taxon>
        <taxon>Hypocreomycetidae</taxon>
        <taxon>Hypocreales</taxon>
        <taxon>Nectriaceae</taxon>
        <taxon>Fusarium</taxon>
        <taxon>Fusarium oxysporum species complex</taxon>
    </lineage>
</organism>
<feature type="compositionally biased region" description="Low complexity" evidence="1">
    <location>
        <begin position="1222"/>
        <end position="1232"/>
    </location>
</feature>
<reference evidence="2" key="2">
    <citation type="submission" date="2025-08" db="UniProtKB">
        <authorList>
            <consortium name="EnsemblFungi"/>
        </authorList>
    </citation>
    <scope>IDENTIFICATION</scope>
    <source>
        <strain evidence="2">4287 / CBS 123668 / FGSC 9935 / NRRL 34936</strain>
    </source>
</reference>
<dbReference type="InterPro" id="IPR012340">
    <property type="entry name" value="NA-bd_OB-fold"/>
</dbReference>